<feature type="compositionally biased region" description="Basic residues" evidence="1">
    <location>
        <begin position="362"/>
        <end position="375"/>
    </location>
</feature>
<dbReference type="AlphaFoldDB" id="D2VGD5"/>
<organism evidence="3">
    <name type="scientific">Naegleria gruberi</name>
    <name type="common">Amoeba</name>
    <dbReference type="NCBI Taxonomy" id="5762"/>
    <lineage>
        <taxon>Eukaryota</taxon>
        <taxon>Discoba</taxon>
        <taxon>Heterolobosea</taxon>
        <taxon>Tetramitia</taxon>
        <taxon>Eutetramitia</taxon>
        <taxon>Vahlkampfiidae</taxon>
        <taxon>Naegleria</taxon>
    </lineage>
</organism>
<evidence type="ECO:0000313" key="3">
    <source>
        <dbReference type="Proteomes" id="UP000006671"/>
    </source>
</evidence>
<protein>
    <submittedName>
        <fullName evidence="2">Predicted protein</fullName>
    </submittedName>
</protein>
<feature type="compositionally biased region" description="Low complexity" evidence="1">
    <location>
        <begin position="333"/>
        <end position="361"/>
    </location>
</feature>
<dbReference type="EMBL" id="GG738870">
    <property type="protein sequence ID" value="EFC43944.1"/>
    <property type="molecule type" value="Genomic_DNA"/>
</dbReference>
<accession>D2VGD5</accession>
<dbReference type="InParanoid" id="D2VGD5"/>
<dbReference type="VEuPathDB" id="AmoebaDB:NAEGRDRAFT_49319"/>
<feature type="compositionally biased region" description="Basic and acidic residues" evidence="1">
    <location>
        <begin position="300"/>
        <end position="310"/>
    </location>
</feature>
<sequence>MKRKQDENIVENDEEETLELTNQEEEYHEGEEEANNQQREFTPIEFSASELMQDMKKKKKRRKKQQQQKNSDDDEQAGQASTTQKPFFVVDKKTIEKIDWKPPSDKNWLKGFFHSSNEQQHDNHHASSSTGQQIAEETASTTSELDNEYMDDLDVEAQKYLLNVRFEAQNFCVGTVVASNIDSKDFESNRSSMRDMDQSLYSTIHLFDESSGSINVSSSWEESFMRSFKSQRNTVQTDIDKRLRGYTTASASSGNAKKFQHAYPPLNGHFDKWKHACLGEENVYILWEQYINKQNAADASNKEHHVKDQDQNEIETTSLHDTPPIDETTHAPSSSSSTANSNNSSMDETSDNQTNDTTCNTTKKKNRRGGRKRQKKDASEKDASLMDTTLDTKIPTYALLTDYLDYLTIHALFSKMIHWTVSNFHNNSILRRKPSLVASLFNSNSDDEEEENEDKSEQSTNKEKWITNYLINESANSDNISRCNWLYHLFLAIDKPPNDTIGANMNQLLVWILEHFSTFTPEEKEEFKKLVIIIIKYFGQGSPSIIKYQDETNSSGNHTKTSLLV</sequence>
<dbReference type="Gene3D" id="1.20.58.1070">
    <property type="match status" value="1"/>
</dbReference>
<feature type="region of interest" description="Disordered" evidence="1">
    <location>
        <begin position="298"/>
        <end position="382"/>
    </location>
</feature>
<gene>
    <name evidence="2" type="ORF">NAEGRDRAFT_49319</name>
</gene>
<dbReference type="InterPro" id="IPR035426">
    <property type="entry name" value="Gemin2/Brr1"/>
</dbReference>
<proteinExistence type="predicted"/>
<dbReference type="Pfam" id="PF04938">
    <property type="entry name" value="SIP1"/>
    <property type="match status" value="1"/>
</dbReference>
<feature type="compositionally biased region" description="Polar residues" evidence="1">
    <location>
        <begin position="126"/>
        <end position="143"/>
    </location>
</feature>
<keyword evidence="3" id="KW-1185">Reference proteome</keyword>
<dbReference type="GeneID" id="8847893"/>
<evidence type="ECO:0000256" key="1">
    <source>
        <dbReference type="SAM" id="MobiDB-lite"/>
    </source>
</evidence>
<feature type="region of interest" description="Disordered" evidence="1">
    <location>
        <begin position="118"/>
        <end position="143"/>
    </location>
</feature>
<dbReference type="OrthoDB" id="10436399at2759"/>
<reference evidence="2 3" key="1">
    <citation type="journal article" date="2010" name="Cell">
        <title>The genome of Naegleria gruberi illuminates early eukaryotic versatility.</title>
        <authorList>
            <person name="Fritz-Laylin L.K."/>
            <person name="Prochnik S.E."/>
            <person name="Ginger M.L."/>
            <person name="Dacks J.B."/>
            <person name="Carpenter M.L."/>
            <person name="Field M.C."/>
            <person name="Kuo A."/>
            <person name="Paredez A."/>
            <person name="Chapman J."/>
            <person name="Pham J."/>
            <person name="Shu S."/>
            <person name="Neupane R."/>
            <person name="Cipriano M."/>
            <person name="Mancuso J."/>
            <person name="Tu H."/>
            <person name="Salamov A."/>
            <person name="Lindquist E."/>
            <person name="Shapiro H."/>
            <person name="Lucas S."/>
            <person name="Grigoriev I.V."/>
            <person name="Cande W.Z."/>
            <person name="Fulton C."/>
            <person name="Rokhsar D.S."/>
            <person name="Dawson S.C."/>
        </authorList>
    </citation>
    <scope>NUCLEOTIDE SEQUENCE [LARGE SCALE GENOMIC DNA]</scope>
    <source>
        <strain evidence="2 3">NEG-M</strain>
    </source>
</reference>
<feature type="region of interest" description="Disordered" evidence="1">
    <location>
        <begin position="1"/>
        <end position="88"/>
    </location>
</feature>
<evidence type="ECO:0000313" key="2">
    <source>
        <dbReference type="EMBL" id="EFC43944.1"/>
    </source>
</evidence>
<dbReference type="RefSeq" id="XP_002676688.1">
    <property type="nucleotide sequence ID" value="XM_002676642.1"/>
</dbReference>
<feature type="compositionally biased region" description="Basic residues" evidence="1">
    <location>
        <begin position="56"/>
        <end position="66"/>
    </location>
</feature>
<dbReference type="OMA" id="DTIGANM"/>
<name>D2VGD5_NAEGR</name>
<dbReference type="KEGG" id="ngr:NAEGRDRAFT_49319"/>
<dbReference type="Proteomes" id="UP000006671">
    <property type="component" value="Unassembled WGS sequence"/>
</dbReference>
<feature type="compositionally biased region" description="Acidic residues" evidence="1">
    <location>
        <begin position="8"/>
        <end position="34"/>
    </location>
</feature>